<organism evidence="2 3">
    <name type="scientific">Mycena chlorophos</name>
    <name type="common">Agaric fungus</name>
    <name type="synonym">Agaricus chlorophos</name>
    <dbReference type="NCBI Taxonomy" id="658473"/>
    <lineage>
        <taxon>Eukaryota</taxon>
        <taxon>Fungi</taxon>
        <taxon>Dikarya</taxon>
        <taxon>Basidiomycota</taxon>
        <taxon>Agaricomycotina</taxon>
        <taxon>Agaricomycetes</taxon>
        <taxon>Agaricomycetidae</taxon>
        <taxon>Agaricales</taxon>
        <taxon>Marasmiineae</taxon>
        <taxon>Mycenaceae</taxon>
        <taxon>Mycena</taxon>
    </lineage>
</organism>
<proteinExistence type="predicted"/>
<dbReference type="Proteomes" id="UP000613580">
    <property type="component" value="Unassembled WGS sequence"/>
</dbReference>
<gene>
    <name evidence="2" type="ORF">HMN09_00947200</name>
</gene>
<evidence type="ECO:0000256" key="1">
    <source>
        <dbReference type="SAM" id="MobiDB-lite"/>
    </source>
</evidence>
<keyword evidence="3" id="KW-1185">Reference proteome</keyword>
<name>A0A8H6SJ34_MYCCL</name>
<comment type="caution">
    <text evidence="2">The sequence shown here is derived from an EMBL/GenBank/DDBJ whole genome shotgun (WGS) entry which is preliminary data.</text>
</comment>
<accession>A0A8H6SJ34</accession>
<protein>
    <submittedName>
        <fullName evidence="2">Uncharacterized protein</fullName>
    </submittedName>
</protein>
<evidence type="ECO:0000313" key="3">
    <source>
        <dbReference type="Proteomes" id="UP000613580"/>
    </source>
</evidence>
<reference evidence="2" key="1">
    <citation type="submission" date="2020-05" db="EMBL/GenBank/DDBJ databases">
        <title>Mycena genomes resolve the evolution of fungal bioluminescence.</title>
        <authorList>
            <person name="Tsai I.J."/>
        </authorList>
    </citation>
    <scope>NUCLEOTIDE SEQUENCE</scope>
    <source>
        <strain evidence="2">110903Hualien_Pintung</strain>
    </source>
</reference>
<feature type="compositionally biased region" description="Low complexity" evidence="1">
    <location>
        <begin position="959"/>
        <end position="974"/>
    </location>
</feature>
<feature type="region of interest" description="Disordered" evidence="1">
    <location>
        <begin position="958"/>
        <end position="996"/>
    </location>
</feature>
<dbReference type="AlphaFoldDB" id="A0A8H6SJ34"/>
<feature type="region of interest" description="Disordered" evidence="1">
    <location>
        <begin position="174"/>
        <end position="210"/>
    </location>
</feature>
<sequence length="1108" mass="122808">MSEDSHKSASELEGEDIPKPGTFLVLRIDPVASVAFLDDTEATEAATRLSFQDYVVYAPGSLKLFHPAAAFREEEIIFVLQGESRDLPEHFIEAGMIMPIAPQSPAVANLSSSREPLRASPNAFPWMGCHLSSFVNATVRCPNLLVPEKPSCALNKDEQYRYILYRNQDRRRRNDLRLEKEKTTPLAVEAQGSLQTPAVASSDEENTVDADEELPVPVRDSDYAELFMGLLQPEPAEDQITVTFSYDLSRIKELHDPRGFLHEAERISGIINASKVRSEAVKAAVAQQDAQYDKKTLKLLLGHRLGRFVERGRTLVRRLLYYALCYHPAFQIASSRSKAARRSGGPERQSTSTPIVASSCCCCPQMPVVVAHKPVMLCRASQSTLSPSSMLDQPSQETPPVERDYVPAGGTFSILRIDPVACVEHLEDPVATAACSNINGKDYLVYASGATKLFHPGAAYIEVNIVFVMQGLPQDIPGQFIDAAMSMPIAPQSSDTHPSGREAFELESGQVFPWSNCYLTTFASHVVRSPAVMVEERPLCKLNEDSLFRYQLADIEDVTRQQRLKFGPKSQTATQQATSEPGAVFTAQGAECAKEDRNPSSEPPPEMQETQEERDTAYQELFLGFIQPEAGEDLTVAKFTYDLSRVKELNDPRLFFVEVREISRIISASLARKESEKEEVARKDAARYNSKTGYRVSWLEPIYSFAVSFAYLQSRVMISLYYTALPNAIVLLSVHEDVGSGKCIGKQWAQVLFLRPQLRVTFLNAAVPTALFLRLSVSHGPTEEMASTGRCIPTFGTFATLRIDPVACVAHLEDPVATAACSKIASQGYLIYAVGTPKLFLSDAVFTEVNIIFVQRGQPRDFPDKFIDATMTVPIAPQSAAKEHPSGRPPLEMAAASPTFPWSDCYLSPFADHVVRTANVDVEENPVWLLDEEELMRFEGADMDDAIRQRTLEFEHKQAQASSSVAPAAVEPAPHSLEEDREDAESSIHAEPTAEEREEADKALLYSFIQPEASEELTAVTFTYDLARAGEFNDPKGFFDEVQEISRIITESLARKEAAKEDVAKEDAARYDSKTAKLLHSHRLTRAVGRVRSFITRMLCLSPPADDT</sequence>
<feature type="compositionally biased region" description="Basic and acidic residues" evidence="1">
    <location>
        <begin position="984"/>
        <end position="996"/>
    </location>
</feature>
<evidence type="ECO:0000313" key="2">
    <source>
        <dbReference type="EMBL" id="KAF7300620.1"/>
    </source>
</evidence>
<feature type="region of interest" description="Disordered" evidence="1">
    <location>
        <begin position="591"/>
        <end position="613"/>
    </location>
</feature>
<dbReference type="EMBL" id="JACAZE010000013">
    <property type="protein sequence ID" value="KAF7300620.1"/>
    <property type="molecule type" value="Genomic_DNA"/>
</dbReference>
<dbReference type="OrthoDB" id="3053346at2759"/>